<keyword evidence="2" id="KW-0378">Hydrolase</keyword>
<evidence type="ECO:0000313" key="3">
    <source>
        <dbReference type="EMBL" id="OSS44377.1"/>
    </source>
</evidence>
<dbReference type="NCBIfam" id="TIGR01428">
    <property type="entry name" value="HAD_type_II"/>
    <property type="match status" value="1"/>
</dbReference>
<dbReference type="InterPro" id="IPR051540">
    <property type="entry name" value="S-2-haloacid_dehalogenase"/>
</dbReference>
<dbReference type="GO" id="GO:0019120">
    <property type="term" value="F:hydrolase activity, acting on acid halide bonds, in C-halide compounds"/>
    <property type="evidence" value="ECO:0007669"/>
    <property type="project" value="InterPro"/>
</dbReference>
<protein>
    <recommendedName>
        <fullName evidence="5">Haloacid dehalogenase, type II</fullName>
    </recommendedName>
</protein>
<evidence type="ECO:0000256" key="2">
    <source>
        <dbReference type="ARBA" id="ARBA00022801"/>
    </source>
</evidence>
<dbReference type="InParanoid" id="A0A1Y2LMG5"/>
<dbReference type="Gene3D" id="1.10.150.240">
    <property type="entry name" value="Putative phosphatase, domain 2"/>
    <property type="match status" value="1"/>
</dbReference>
<dbReference type="PRINTS" id="PR00413">
    <property type="entry name" value="HADHALOGNASE"/>
</dbReference>
<dbReference type="EMBL" id="KZ107858">
    <property type="protein sequence ID" value="OSS44377.1"/>
    <property type="molecule type" value="Genomic_DNA"/>
</dbReference>
<evidence type="ECO:0000256" key="1">
    <source>
        <dbReference type="ARBA" id="ARBA00008106"/>
    </source>
</evidence>
<dbReference type="OMA" id="WHRLNPW"/>
<comment type="similarity">
    <text evidence="1">Belongs to the HAD-like hydrolase superfamily. S-2-haloalkanoic acid dehalogenase family.</text>
</comment>
<dbReference type="Gene3D" id="3.40.50.1000">
    <property type="entry name" value="HAD superfamily/HAD-like"/>
    <property type="match status" value="1"/>
</dbReference>
<dbReference type="PANTHER" id="PTHR43316:SF3">
    <property type="entry name" value="HALOACID DEHALOGENASE, TYPE II (AFU_ORTHOLOGUE AFUA_2G07750)-RELATED"/>
    <property type="match status" value="1"/>
</dbReference>
<name>A0A1Y2LMG5_EPING</name>
<dbReference type="NCBIfam" id="TIGR01493">
    <property type="entry name" value="HAD-SF-IA-v2"/>
    <property type="match status" value="1"/>
</dbReference>
<dbReference type="AlphaFoldDB" id="A0A1Y2LMG5"/>
<dbReference type="Proteomes" id="UP000193240">
    <property type="component" value="Unassembled WGS sequence"/>
</dbReference>
<dbReference type="InterPro" id="IPR036412">
    <property type="entry name" value="HAD-like_sf"/>
</dbReference>
<dbReference type="SUPFAM" id="SSF56784">
    <property type="entry name" value="HAD-like"/>
    <property type="match status" value="1"/>
</dbReference>
<dbReference type="InterPro" id="IPR006439">
    <property type="entry name" value="HAD-SF_hydro_IA"/>
</dbReference>
<organism evidence="3 4">
    <name type="scientific">Epicoccum nigrum</name>
    <name type="common">Soil fungus</name>
    <name type="synonym">Epicoccum purpurascens</name>
    <dbReference type="NCBI Taxonomy" id="105696"/>
    <lineage>
        <taxon>Eukaryota</taxon>
        <taxon>Fungi</taxon>
        <taxon>Dikarya</taxon>
        <taxon>Ascomycota</taxon>
        <taxon>Pezizomycotina</taxon>
        <taxon>Dothideomycetes</taxon>
        <taxon>Pleosporomycetidae</taxon>
        <taxon>Pleosporales</taxon>
        <taxon>Pleosporineae</taxon>
        <taxon>Didymellaceae</taxon>
        <taxon>Epicoccum</taxon>
    </lineage>
</organism>
<evidence type="ECO:0000313" key="4">
    <source>
        <dbReference type="Proteomes" id="UP000193240"/>
    </source>
</evidence>
<dbReference type="InterPro" id="IPR023198">
    <property type="entry name" value="PGP-like_dom2"/>
</dbReference>
<proteinExistence type="inferred from homology"/>
<evidence type="ECO:0008006" key="5">
    <source>
        <dbReference type="Google" id="ProtNLM"/>
    </source>
</evidence>
<dbReference type="InterPro" id="IPR006328">
    <property type="entry name" value="2-HAD"/>
</dbReference>
<dbReference type="SFLD" id="SFLDS00003">
    <property type="entry name" value="Haloacid_Dehalogenase"/>
    <property type="match status" value="1"/>
</dbReference>
<dbReference type="GO" id="GO:0016791">
    <property type="term" value="F:phosphatase activity"/>
    <property type="evidence" value="ECO:0007669"/>
    <property type="project" value="UniProtKB-ARBA"/>
</dbReference>
<dbReference type="InterPro" id="IPR023214">
    <property type="entry name" value="HAD_sf"/>
</dbReference>
<dbReference type="SFLD" id="SFLDG01129">
    <property type="entry name" value="C1.5:_HAD__Beta-PGM__Phosphata"/>
    <property type="match status" value="1"/>
</dbReference>
<dbReference type="STRING" id="105696.A0A1Y2LMG5"/>
<gene>
    <name evidence="3" type="ORF">B5807_11103</name>
</gene>
<dbReference type="Pfam" id="PF00702">
    <property type="entry name" value="Hydrolase"/>
    <property type="match status" value="1"/>
</dbReference>
<dbReference type="PANTHER" id="PTHR43316">
    <property type="entry name" value="HYDROLASE, HALOACID DELAHOGENASE-RELATED"/>
    <property type="match status" value="1"/>
</dbReference>
<sequence length="317" mass="34831">MAGSPRRAVQNDLSSPAPLPKAIPIPIAVTAMALSPTPRALFFDVFGTCVDWRSTVVGELETQAHAALNSATASLASRVRLTASDMTTQHWGEFSQQWRDGYKKFTRGLAADASLPWKSVDEHHLESLKELMAQWQISGLWDDEQLRAISLIWHRLDPWSDSAMGVTMLNSRFDTCTLSNGNLSLLGDLRTHSTIPFTHLFSAELFGTYKPSPRVYLGAAEKLQLPPNQCAMVAAHLNDLKGAKDNGLQTIYVERPGEEEWDEEHVEQARREGWVDLWIGSGDGNRGFITVAEKLGIELSTSDQSQMLSTSAPAGGA</sequence>
<reference evidence="3 4" key="1">
    <citation type="journal article" date="2017" name="Genome Announc.">
        <title>Genome sequence of the saprophytic ascomycete Epicoccum nigrum ICMP 19927 strain isolated from New Zealand.</title>
        <authorList>
            <person name="Fokin M."/>
            <person name="Fleetwood D."/>
            <person name="Weir B.S."/>
            <person name="Villas-Boas S.G."/>
        </authorList>
    </citation>
    <scope>NUCLEOTIDE SEQUENCE [LARGE SCALE GENOMIC DNA]</scope>
    <source>
        <strain evidence="3 4">ICMP 19927</strain>
    </source>
</reference>
<accession>A0A1Y2LMG5</accession>
<keyword evidence="4" id="KW-1185">Reference proteome</keyword>